<dbReference type="EMBL" id="CP073078">
    <property type="protein sequence ID" value="QUD90138.1"/>
    <property type="molecule type" value="Genomic_DNA"/>
</dbReference>
<reference evidence="6" key="1">
    <citation type="submission" date="2021-04" db="EMBL/GenBank/DDBJ databases">
        <title>The complete genome sequence of Caulobacter sp. S6.</title>
        <authorList>
            <person name="Tang Y."/>
            <person name="Ouyang W."/>
            <person name="Liu Q."/>
            <person name="Huang B."/>
            <person name="Guo Z."/>
            <person name="Lei P."/>
        </authorList>
    </citation>
    <scope>NUCLEOTIDE SEQUENCE</scope>
    <source>
        <strain evidence="6">S6</strain>
    </source>
</reference>
<dbReference type="GO" id="GO:0032993">
    <property type="term" value="C:protein-DNA complex"/>
    <property type="evidence" value="ECO:0007669"/>
    <property type="project" value="TreeGrafter"/>
</dbReference>
<dbReference type="CDD" id="cd05466">
    <property type="entry name" value="PBP2_LTTR_substrate"/>
    <property type="match status" value="1"/>
</dbReference>
<protein>
    <submittedName>
        <fullName evidence="6">LysR family transcriptional regulator</fullName>
    </submittedName>
</protein>
<evidence type="ECO:0000259" key="5">
    <source>
        <dbReference type="PROSITE" id="PS50931"/>
    </source>
</evidence>
<comment type="similarity">
    <text evidence="1">Belongs to the LysR transcriptional regulatory family.</text>
</comment>
<dbReference type="Gene3D" id="3.40.190.10">
    <property type="entry name" value="Periplasmic binding protein-like II"/>
    <property type="match status" value="2"/>
</dbReference>
<sequence>MEHGSLRRASQMIGLSPAALSERIRALEEALAVSLFQRSAAGVEPTHAGAAFLGEAAQAVEQLDLAAAKALAAGKGEQGKITVGLSGAGLIPVLGDTLASFAAGHAKVGLQIVEGSRGELVKGLRKRGIDLAVLLGPPVSNLGETLALPGERLFVVSPSDHRLAHRYAIDWPDLRGGGVRVSDALAGARLGSPPCEVQLLVHRGGCQSLFAMVRLGLGLALATESEVIVLPSGLVAAPLLEHGEAVTIPVCAYRDGGNDNPPARRLWASLRAASARWSRPI</sequence>
<evidence type="ECO:0000256" key="3">
    <source>
        <dbReference type="ARBA" id="ARBA00023125"/>
    </source>
</evidence>
<proteinExistence type="inferred from homology"/>
<dbReference type="Proteomes" id="UP000676409">
    <property type="component" value="Chromosome"/>
</dbReference>
<dbReference type="InterPro" id="IPR005119">
    <property type="entry name" value="LysR_subst-bd"/>
</dbReference>
<dbReference type="GO" id="GO:0003700">
    <property type="term" value="F:DNA-binding transcription factor activity"/>
    <property type="evidence" value="ECO:0007669"/>
    <property type="project" value="InterPro"/>
</dbReference>
<keyword evidence="3" id="KW-0238">DNA-binding</keyword>
<dbReference type="SUPFAM" id="SSF53850">
    <property type="entry name" value="Periplasmic binding protein-like II"/>
    <property type="match status" value="1"/>
</dbReference>
<keyword evidence="4" id="KW-0804">Transcription</keyword>
<gene>
    <name evidence="6" type="ORF">KCG34_09855</name>
</gene>
<dbReference type="InterPro" id="IPR036388">
    <property type="entry name" value="WH-like_DNA-bd_sf"/>
</dbReference>
<name>A0A975IWQ6_9CAUL</name>
<dbReference type="InterPro" id="IPR000847">
    <property type="entry name" value="LysR_HTH_N"/>
</dbReference>
<dbReference type="AlphaFoldDB" id="A0A975IWQ6"/>
<dbReference type="SUPFAM" id="SSF46785">
    <property type="entry name" value="Winged helix' DNA-binding domain"/>
    <property type="match status" value="1"/>
</dbReference>
<keyword evidence="2" id="KW-0805">Transcription regulation</keyword>
<dbReference type="PANTHER" id="PTHR30346:SF0">
    <property type="entry name" value="HCA OPERON TRANSCRIPTIONAL ACTIVATOR HCAR"/>
    <property type="match status" value="1"/>
</dbReference>
<organism evidence="6 7">
    <name type="scientific">Phenylobacterium montanum</name>
    <dbReference type="NCBI Taxonomy" id="2823693"/>
    <lineage>
        <taxon>Bacteria</taxon>
        <taxon>Pseudomonadati</taxon>
        <taxon>Pseudomonadota</taxon>
        <taxon>Alphaproteobacteria</taxon>
        <taxon>Caulobacterales</taxon>
        <taxon>Caulobacteraceae</taxon>
        <taxon>Phenylobacterium</taxon>
    </lineage>
</organism>
<accession>A0A975IWQ6</accession>
<dbReference type="PROSITE" id="PS50931">
    <property type="entry name" value="HTH_LYSR"/>
    <property type="match status" value="1"/>
</dbReference>
<evidence type="ECO:0000256" key="2">
    <source>
        <dbReference type="ARBA" id="ARBA00023015"/>
    </source>
</evidence>
<dbReference type="GO" id="GO:0003677">
    <property type="term" value="F:DNA binding"/>
    <property type="evidence" value="ECO:0007669"/>
    <property type="project" value="UniProtKB-KW"/>
</dbReference>
<dbReference type="Pfam" id="PF03466">
    <property type="entry name" value="LysR_substrate"/>
    <property type="match status" value="1"/>
</dbReference>
<dbReference type="PANTHER" id="PTHR30346">
    <property type="entry name" value="TRANSCRIPTIONAL DUAL REGULATOR HCAR-RELATED"/>
    <property type="match status" value="1"/>
</dbReference>
<evidence type="ECO:0000313" key="6">
    <source>
        <dbReference type="EMBL" id="QUD90138.1"/>
    </source>
</evidence>
<evidence type="ECO:0000256" key="4">
    <source>
        <dbReference type="ARBA" id="ARBA00023163"/>
    </source>
</evidence>
<dbReference type="Pfam" id="PF00126">
    <property type="entry name" value="HTH_1"/>
    <property type="match status" value="1"/>
</dbReference>
<evidence type="ECO:0000313" key="7">
    <source>
        <dbReference type="Proteomes" id="UP000676409"/>
    </source>
</evidence>
<dbReference type="InterPro" id="IPR036390">
    <property type="entry name" value="WH_DNA-bd_sf"/>
</dbReference>
<dbReference type="KEGG" id="caul:KCG34_09855"/>
<feature type="domain" description="HTH lysR-type" evidence="5">
    <location>
        <begin position="1"/>
        <end position="46"/>
    </location>
</feature>
<dbReference type="Gene3D" id="1.10.10.10">
    <property type="entry name" value="Winged helix-like DNA-binding domain superfamily/Winged helix DNA-binding domain"/>
    <property type="match status" value="1"/>
</dbReference>
<keyword evidence="7" id="KW-1185">Reference proteome</keyword>
<evidence type="ECO:0000256" key="1">
    <source>
        <dbReference type="ARBA" id="ARBA00009437"/>
    </source>
</evidence>